<reference evidence="2" key="2">
    <citation type="submission" date="2020-10" db="EMBL/GenBank/DDBJ databases">
        <authorList>
            <person name="Cooper E.A."/>
            <person name="Brenton Z.W."/>
            <person name="Flinn B.S."/>
            <person name="Jenkins J."/>
            <person name="Shu S."/>
            <person name="Flowers D."/>
            <person name="Luo F."/>
            <person name="Wang Y."/>
            <person name="Xia P."/>
            <person name="Barry K."/>
            <person name="Daum C."/>
            <person name="Lipzen A."/>
            <person name="Yoshinaga Y."/>
            <person name="Schmutz J."/>
            <person name="Saski C."/>
            <person name="Vermerris W."/>
            <person name="Kresovich S."/>
        </authorList>
    </citation>
    <scope>NUCLEOTIDE SEQUENCE</scope>
</reference>
<evidence type="ECO:0000256" key="1">
    <source>
        <dbReference type="SAM" id="MobiDB-lite"/>
    </source>
</evidence>
<name>A0A921U5V7_SORBI</name>
<protein>
    <submittedName>
        <fullName evidence="2">Uncharacterized protein</fullName>
    </submittedName>
</protein>
<accession>A0A921U5V7</accession>
<proteinExistence type="predicted"/>
<feature type="compositionally biased region" description="Low complexity" evidence="1">
    <location>
        <begin position="1"/>
        <end position="16"/>
    </location>
</feature>
<dbReference type="AlphaFoldDB" id="A0A921U5V7"/>
<organism evidence="2 3">
    <name type="scientific">Sorghum bicolor</name>
    <name type="common">Sorghum</name>
    <name type="synonym">Sorghum vulgare</name>
    <dbReference type="NCBI Taxonomy" id="4558"/>
    <lineage>
        <taxon>Eukaryota</taxon>
        <taxon>Viridiplantae</taxon>
        <taxon>Streptophyta</taxon>
        <taxon>Embryophyta</taxon>
        <taxon>Tracheophyta</taxon>
        <taxon>Spermatophyta</taxon>
        <taxon>Magnoliopsida</taxon>
        <taxon>Liliopsida</taxon>
        <taxon>Poales</taxon>
        <taxon>Poaceae</taxon>
        <taxon>PACMAD clade</taxon>
        <taxon>Panicoideae</taxon>
        <taxon>Andropogonodae</taxon>
        <taxon>Andropogoneae</taxon>
        <taxon>Sorghinae</taxon>
        <taxon>Sorghum</taxon>
    </lineage>
</organism>
<gene>
    <name evidence="2" type="ORF">BDA96_09G252000</name>
</gene>
<dbReference type="EMBL" id="CM027688">
    <property type="protein sequence ID" value="KAG0519294.1"/>
    <property type="molecule type" value="Genomic_DNA"/>
</dbReference>
<evidence type="ECO:0000313" key="3">
    <source>
        <dbReference type="Proteomes" id="UP000807115"/>
    </source>
</evidence>
<evidence type="ECO:0000313" key="2">
    <source>
        <dbReference type="EMBL" id="KAG0519294.1"/>
    </source>
</evidence>
<reference evidence="2" key="1">
    <citation type="journal article" date="2019" name="BMC Genomics">
        <title>A new reference genome for Sorghum bicolor reveals high levels of sequence similarity between sweet and grain genotypes: implications for the genetics of sugar metabolism.</title>
        <authorList>
            <person name="Cooper E.A."/>
            <person name="Brenton Z.W."/>
            <person name="Flinn B.S."/>
            <person name="Jenkins J."/>
            <person name="Shu S."/>
            <person name="Flowers D."/>
            <person name="Luo F."/>
            <person name="Wang Y."/>
            <person name="Xia P."/>
            <person name="Barry K."/>
            <person name="Daum C."/>
            <person name="Lipzen A."/>
            <person name="Yoshinaga Y."/>
            <person name="Schmutz J."/>
            <person name="Saski C."/>
            <person name="Vermerris W."/>
            <person name="Kresovich S."/>
        </authorList>
    </citation>
    <scope>NUCLEOTIDE SEQUENCE</scope>
</reference>
<feature type="region of interest" description="Disordered" evidence="1">
    <location>
        <begin position="1"/>
        <end position="85"/>
    </location>
</feature>
<dbReference type="Proteomes" id="UP000807115">
    <property type="component" value="Chromosome 9"/>
</dbReference>
<comment type="caution">
    <text evidence="2">The sequence shown here is derived from an EMBL/GenBank/DDBJ whole genome shotgun (WGS) entry which is preliminary data.</text>
</comment>
<feature type="region of interest" description="Disordered" evidence="1">
    <location>
        <begin position="99"/>
        <end position="137"/>
    </location>
</feature>
<sequence>MQVQRASRQSSRSAPAGNAFTDDGPAEHQLAAAHGRASRSYAAGPPHWRSGIDEAWARQGRPWRPVRPVEPGRPAAGVGSRGRWGVVASSRKQSYLQFCGQTPRRRPDHQAPGTTPSINQGDDGENFPGDGDQKLLQ</sequence>